<evidence type="ECO:0000313" key="3">
    <source>
        <dbReference type="EMBL" id="QPR30280.1"/>
    </source>
</evidence>
<evidence type="ECO:0000313" key="7">
    <source>
        <dbReference type="Proteomes" id="UP001223646"/>
    </source>
</evidence>
<protein>
    <submittedName>
        <fullName evidence="2">Nicotinamide-nucleotide amidohydrolase family protein</fullName>
    </submittedName>
</protein>
<gene>
    <name evidence="3" type="ORF">I6G95_08635</name>
    <name evidence="4" type="ORF">I6H48_09195</name>
    <name evidence="2" type="ORF">QP460_008540</name>
</gene>
<name>A0AAW9SV02_CORAY</name>
<evidence type="ECO:0000313" key="4">
    <source>
        <dbReference type="EMBL" id="QQB82117.1"/>
    </source>
</evidence>
<feature type="domain" description="CinA C-terminal" evidence="1">
    <location>
        <begin position="22"/>
        <end position="176"/>
    </location>
</feature>
<reference evidence="2" key="2">
    <citation type="submission" date="2023-05" db="EMBL/GenBank/DDBJ databases">
        <authorList>
            <person name="Du J."/>
        </authorList>
    </citation>
    <scope>NUCLEOTIDE SEQUENCE</scope>
    <source>
        <strain evidence="2">UMB1064</strain>
    </source>
</reference>
<dbReference type="InterPro" id="IPR036653">
    <property type="entry name" value="CinA-like_C"/>
</dbReference>
<dbReference type="AlphaFoldDB" id="A0AAW9SV02"/>
<accession>A0AAW9SV02</accession>
<sequence>MNTVERLAQSDENANGVDGVSLQLVQKLTARGETFAAAESLTAGLLCATVASVPGASAVLRGGVVTYATDTKALLADVPKDVLATYGPVSELTARYMALGAANRAVADWGISLTGVAGPAMQDGHPVGEVWCGLKPPGALYLDGVTAVRLPVNGEGTRAEIRRQAVVLALELLMQKLDSE</sequence>
<evidence type="ECO:0000313" key="5">
    <source>
        <dbReference type="Proteomes" id="UP000594774"/>
    </source>
</evidence>
<dbReference type="Proteomes" id="UP000595198">
    <property type="component" value="Chromosome"/>
</dbReference>
<evidence type="ECO:0000259" key="1">
    <source>
        <dbReference type="Pfam" id="PF02464"/>
    </source>
</evidence>
<evidence type="ECO:0000313" key="6">
    <source>
        <dbReference type="Proteomes" id="UP000595198"/>
    </source>
</evidence>
<organism evidence="2 7">
    <name type="scientific">Corynebacterium amycolatum</name>
    <dbReference type="NCBI Taxonomy" id="43765"/>
    <lineage>
        <taxon>Bacteria</taxon>
        <taxon>Bacillati</taxon>
        <taxon>Actinomycetota</taxon>
        <taxon>Actinomycetes</taxon>
        <taxon>Mycobacteriales</taxon>
        <taxon>Corynebacteriaceae</taxon>
        <taxon>Corynebacterium</taxon>
    </lineage>
</organism>
<reference evidence="5 6" key="1">
    <citation type="submission" date="2020-12" db="EMBL/GenBank/DDBJ databases">
        <title>FDA dAtabase for Regulatory Grade micrObial Sequences (FDA-ARGOS): Supporting development and validation of Infectious Disease Dx tests.</title>
        <authorList>
            <person name="Sproer C."/>
            <person name="Gronow S."/>
            <person name="Severitt S."/>
            <person name="Schroder I."/>
            <person name="Tallon L."/>
            <person name="Sadzewicz L."/>
            <person name="Zhao X."/>
            <person name="Boylan J."/>
            <person name="Ott S."/>
            <person name="Bowen H."/>
            <person name="Vavikolanu K."/>
            <person name="Mehta A."/>
            <person name="Aluvathingal J."/>
            <person name="Nadendla S."/>
            <person name="Lowell S."/>
            <person name="Myers T."/>
            <person name="Yan Y."/>
            <person name="Sichtig H."/>
        </authorList>
    </citation>
    <scope>NUCLEOTIDE SEQUENCE [LARGE SCALE GENOMIC DNA]</scope>
    <source>
        <strain evidence="3 5">FDAARGOS_938</strain>
        <strain evidence="4 6">FDAARGOS_991</strain>
    </source>
</reference>
<dbReference type="EMBL" id="CP065628">
    <property type="protein sequence ID" value="QPR30280.1"/>
    <property type="molecule type" value="Genomic_DNA"/>
</dbReference>
<dbReference type="InterPro" id="IPR008136">
    <property type="entry name" value="CinA_C"/>
</dbReference>
<dbReference type="Pfam" id="PF02464">
    <property type="entry name" value="CinA"/>
    <property type="match status" value="1"/>
</dbReference>
<proteinExistence type="predicted"/>
<dbReference type="Gene3D" id="3.90.950.20">
    <property type="entry name" value="CinA-like"/>
    <property type="match status" value="1"/>
</dbReference>
<reference evidence="2" key="3">
    <citation type="submission" date="2024-05" db="EMBL/GenBank/DDBJ databases">
        <authorList>
            <person name="Wolfe A."/>
        </authorList>
    </citation>
    <scope>NUCLEOTIDE SEQUENCE</scope>
    <source>
        <strain evidence="2">UMB1064</strain>
    </source>
</reference>
<dbReference type="EMBL" id="CP066023">
    <property type="protein sequence ID" value="QQB82117.1"/>
    <property type="molecule type" value="Genomic_DNA"/>
</dbReference>
<keyword evidence="6" id="KW-1185">Reference proteome</keyword>
<dbReference type="NCBIfam" id="TIGR00199">
    <property type="entry name" value="PncC_domain"/>
    <property type="match status" value="1"/>
</dbReference>
<dbReference type="RefSeq" id="WP_070767354.1">
    <property type="nucleotide sequence ID" value="NZ_CP065628.1"/>
</dbReference>
<dbReference type="Proteomes" id="UP000594774">
    <property type="component" value="Chromosome"/>
</dbReference>
<dbReference type="EMBL" id="JASOOY020000030">
    <property type="protein sequence ID" value="MEO3717636.1"/>
    <property type="molecule type" value="Genomic_DNA"/>
</dbReference>
<evidence type="ECO:0000313" key="2">
    <source>
        <dbReference type="EMBL" id="MEO3717636.1"/>
    </source>
</evidence>
<dbReference type="Proteomes" id="UP001223646">
    <property type="component" value="Unassembled WGS sequence"/>
</dbReference>
<dbReference type="SUPFAM" id="SSF142433">
    <property type="entry name" value="CinA-like"/>
    <property type="match status" value="1"/>
</dbReference>